<dbReference type="Proteomes" id="UP000774283">
    <property type="component" value="Unassembled WGS sequence"/>
</dbReference>
<dbReference type="InterPro" id="IPR046576">
    <property type="entry name" value="DUF6636"/>
</dbReference>
<keyword evidence="1" id="KW-1133">Transmembrane helix</keyword>
<organism evidence="2 3">
    <name type="scientific">Sanguibacter hominis ATCC BAA-789</name>
    <dbReference type="NCBI Taxonomy" id="1312740"/>
    <lineage>
        <taxon>Bacteria</taxon>
        <taxon>Bacillati</taxon>
        <taxon>Actinomycetota</taxon>
        <taxon>Actinomycetes</taxon>
        <taxon>Micrococcales</taxon>
        <taxon>Sanguibacteraceae</taxon>
        <taxon>Sanguibacter</taxon>
    </lineage>
</organism>
<evidence type="ECO:0000256" key="1">
    <source>
        <dbReference type="SAM" id="Phobius"/>
    </source>
</evidence>
<dbReference type="EMBL" id="JAAXOW010000002">
    <property type="protein sequence ID" value="NKX93141.1"/>
    <property type="molecule type" value="Genomic_DNA"/>
</dbReference>
<reference evidence="2 3" key="1">
    <citation type="submission" date="2020-04" db="EMBL/GenBank/DDBJ databases">
        <title>MicrobeNet Type strains.</title>
        <authorList>
            <person name="Nicholson A.C."/>
        </authorList>
    </citation>
    <scope>NUCLEOTIDE SEQUENCE [LARGE SCALE GENOMIC DNA]</scope>
    <source>
        <strain evidence="2 3">ATCC BAA-789</strain>
    </source>
</reference>
<dbReference type="AlphaFoldDB" id="A0A9X5ISI6"/>
<accession>A0A9X5ISI6</accession>
<evidence type="ECO:0000313" key="2">
    <source>
        <dbReference type="EMBL" id="NKX93141.1"/>
    </source>
</evidence>
<protein>
    <submittedName>
        <fullName evidence="2">Uncharacterized protein</fullName>
    </submittedName>
</protein>
<evidence type="ECO:0000313" key="3">
    <source>
        <dbReference type="Proteomes" id="UP000774283"/>
    </source>
</evidence>
<proteinExistence type="predicted"/>
<keyword evidence="1" id="KW-0472">Membrane</keyword>
<name>A0A9X5ISI6_9MICO</name>
<feature type="transmembrane region" description="Helical" evidence="1">
    <location>
        <begin position="21"/>
        <end position="45"/>
    </location>
</feature>
<comment type="caution">
    <text evidence="2">The sequence shown here is derived from an EMBL/GenBank/DDBJ whole genome shotgun (WGS) entry which is preliminary data.</text>
</comment>
<dbReference type="Pfam" id="PF20341">
    <property type="entry name" value="DUF6636"/>
    <property type="match status" value="1"/>
</dbReference>
<keyword evidence="1" id="KW-0812">Transmembrane</keyword>
<gene>
    <name evidence="2" type="ORF">HF995_07625</name>
</gene>
<sequence length="319" mass="31718">MTRGPRTGQQRAVVPRGPSPIVATAVFLTSLVVVVCVVVAAVLLWRAPRDGNDAAADAQAPGAEAAAEGVGEVADAATSLAAASGDLGAAVVAAQGHATASACNDAAGDGQAIVTLATSALTPDRWIADGAVEPLVGVPFEELAVRCGSVYATEAVTATNVPAAVQGVLEAHVRNGGLRSAVDAAQERNELAAAVPPELLVGEAATSDVAAFALPSGNVVCTIAGGQARCDISAAVYDRSDAPEGCDAGWALAMQVTAGGAQAVCAGERELPQMPAVLGYGESTRAGGFSCAASPQGVACREDATGHGFWLRSEAYLLF</sequence>
<keyword evidence="3" id="KW-1185">Reference proteome</keyword>
<dbReference type="RefSeq" id="WP_168447217.1">
    <property type="nucleotide sequence ID" value="NZ_JAAXOW010000002.1"/>
</dbReference>